<feature type="compositionally biased region" description="Polar residues" evidence="1">
    <location>
        <begin position="147"/>
        <end position="160"/>
    </location>
</feature>
<reference evidence="2" key="2">
    <citation type="submission" date="2015-06" db="UniProtKB">
        <authorList>
            <consortium name="EnsemblPlants"/>
        </authorList>
    </citation>
    <scope>IDENTIFICATION</scope>
    <source>
        <strain evidence="2">DM1-3 516 R44</strain>
    </source>
</reference>
<feature type="region of interest" description="Disordered" evidence="1">
    <location>
        <begin position="121"/>
        <end position="162"/>
    </location>
</feature>
<dbReference type="HOGENOM" id="CLU_077531_0_0_1"/>
<dbReference type="EnsemblPlants" id="PGSC0003DMT400084843">
    <property type="protein sequence ID" value="PGSC0003DMT400084843"/>
    <property type="gene ID" value="PGSC0003DMG400034414"/>
</dbReference>
<feature type="compositionally biased region" description="Low complexity" evidence="1">
    <location>
        <begin position="122"/>
        <end position="135"/>
    </location>
</feature>
<evidence type="ECO:0000313" key="3">
    <source>
        <dbReference type="Proteomes" id="UP000011115"/>
    </source>
</evidence>
<dbReference type="AlphaFoldDB" id="M1D864"/>
<evidence type="ECO:0000313" key="2">
    <source>
        <dbReference type="EnsemblPlants" id="PGSC0003DMT400084843"/>
    </source>
</evidence>
<reference evidence="3" key="1">
    <citation type="journal article" date="2011" name="Nature">
        <title>Genome sequence and analysis of the tuber crop potato.</title>
        <authorList>
            <consortium name="The Potato Genome Sequencing Consortium"/>
        </authorList>
    </citation>
    <scope>NUCLEOTIDE SEQUENCE [LARGE SCALE GENOMIC DNA]</scope>
    <source>
        <strain evidence="3">cv. DM1-3 516 R44</strain>
    </source>
</reference>
<name>M1D864_SOLTU</name>
<dbReference type="Pfam" id="PF08284">
    <property type="entry name" value="RVP_2"/>
    <property type="match status" value="1"/>
</dbReference>
<sequence>MNLPEFLGSKVSEDPQNFIDEVKKFFGVMQVTGTESVELVSYQLKDVLPMRVERSSSARVYELEAVFNVGPRVWAEVHPALQVEGDKLREMTKDNKKARIGKYEYSQQKLGSGSRSYFQQRSTAPALSSTSSPSPRFQQDQKGKASGSKSQESTSGNRSFPTCPKCGKNHLGECLAAKRGALGVASLAIGDTVSFVTPYIAVNFGVSPETLSEAFSVSTPVGDPFIARRVYRNCPVTVSQQFTSADLVVLEMVDFNIILGMNWLHSFYSLID</sequence>
<organism evidence="2 3">
    <name type="scientific">Solanum tuberosum</name>
    <name type="common">Potato</name>
    <dbReference type="NCBI Taxonomy" id="4113"/>
    <lineage>
        <taxon>Eukaryota</taxon>
        <taxon>Viridiplantae</taxon>
        <taxon>Streptophyta</taxon>
        <taxon>Embryophyta</taxon>
        <taxon>Tracheophyta</taxon>
        <taxon>Spermatophyta</taxon>
        <taxon>Magnoliopsida</taxon>
        <taxon>eudicotyledons</taxon>
        <taxon>Gunneridae</taxon>
        <taxon>Pentapetalae</taxon>
        <taxon>asterids</taxon>
        <taxon>lamiids</taxon>
        <taxon>Solanales</taxon>
        <taxon>Solanaceae</taxon>
        <taxon>Solanoideae</taxon>
        <taxon>Solaneae</taxon>
        <taxon>Solanum</taxon>
    </lineage>
</organism>
<dbReference type="Gene3D" id="2.40.70.10">
    <property type="entry name" value="Acid Proteases"/>
    <property type="match status" value="1"/>
</dbReference>
<proteinExistence type="predicted"/>
<dbReference type="CDD" id="cd00303">
    <property type="entry name" value="retropepsin_like"/>
    <property type="match status" value="1"/>
</dbReference>
<dbReference type="Gramene" id="PGSC0003DMT400084843">
    <property type="protein sequence ID" value="PGSC0003DMT400084843"/>
    <property type="gene ID" value="PGSC0003DMG400034414"/>
</dbReference>
<keyword evidence="3" id="KW-1185">Reference proteome</keyword>
<dbReference type="InterPro" id="IPR021109">
    <property type="entry name" value="Peptidase_aspartic_dom_sf"/>
</dbReference>
<evidence type="ECO:0000256" key="1">
    <source>
        <dbReference type="SAM" id="MobiDB-lite"/>
    </source>
</evidence>
<dbReference type="Proteomes" id="UP000011115">
    <property type="component" value="Unassembled WGS sequence"/>
</dbReference>
<accession>M1D864</accession>
<protein>
    <submittedName>
        <fullName evidence="2">Gag-pol polyprotein</fullName>
    </submittedName>
</protein>
<dbReference type="InParanoid" id="M1D864"/>
<dbReference type="PaxDb" id="4113-PGSC0003DMT400084843"/>